<evidence type="ECO:0000313" key="3">
    <source>
        <dbReference type="Proteomes" id="UP000756346"/>
    </source>
</evidence>
<feature type="compositionally biased region" description="Low complexity" evidence="1">
    <location>
        <begin position="40"/>
        <end position="72"/>
    </location>
</feature>
<dbReference type="EMBL" id="JAGTJQ010000004">
    <property type="protein sequence ID" value="KAH7033657.1"/>
    <property type="molecule type" value="Genomic_DNA"/>
</dbReference>
<name>A0A9P9BVT5_9PEZI</name>
<feature type="region of interest" description="Disordered" evidence="1">
    <location>
        <begin position="146"/>
        <end position="520"/>
    </location>
</feature>
<feature type="compositionally biased region" description="Polar residues" evidence="1">
    <location>
        <begin position="506"/>
        <end position="518"/>
    </location>
</feature>
<comment type="caution">
    <text evidence="2">The sequence shown here is derived from an EMBL/GenBank/DDBJ whole genome shotgun (WGS) entry which is preliminary data.</text>
</comment>
<sequence>MADTRDPTPIDDRVDNAREQVTSPKEEFPAIPDPSLEAQSSLSTEPPQSSSPAQAVQTTTTATVPNPTDPTAGSNTLVWLPPSQYSAIRDKWQDQFIWSPTAFASDLPVNQTSFISVNRSRENSAVTKPPFSTLAAAGQIEGVETLGDVAEPVLQGSSDGGGVDGEDQGKGGNVDGDKERDRSDHAGHEQQEEDDELAAAGGQKQPTTATEQRTTRSQPQQTTPPSKWAKNRPAKTKHWHSFHLLKNTGARSRRNSSSSQTSNSNDNNAGSVQVPSLPGRRQPIRGQKGGRTQGIGRIPVLVPHPKSYEEDEEKKKASNARNRHRSRSGQSRGKSRSKGGSGDGGKGEPTKSLLTPAAAASPSRTAKAAKPKSGTMQAAEQAVQDAVRQQTTARGGSVANNTIIVAEMPEDGNDTPRKPLVLPAGAAQARGPLADIAGSNLQVPEGSSRSRKTRRSPRRRATLAENNASAAGTQQSQLIQTQPGRSKGKSSDKALDANRPGKGRSKQPQPTTHSLPADSNNSIIISKNGIIPTSPSARSVPTTAVSKQKTSSSQICVNLNINLDVEVHLKAKLHGDVTLTLFE</sequence>
<feature type="compositionally biased region" description="Low complexity" evidence="1">
    <location>
        <begin position="350"/>
        <end position="373"/>
    </location>
</feature>
<dbReference type="OrthoDB" id="2873061at2759"/>
<feature type="compositionally biased region" description="Basic residues" evidence="1">
    <location>
        <begin position="449"/>
        <end position="461"/>
    </location>
</feature>
<evidence type="ECO:0000313" key="2">
    <source>
        <dbReference type="EMBL" id="KAH7033657.1"/>
    </source>
</evidence>
<protein>
    <submittedName>
        <fullName evidence="2">Uncharacterized protein</fullName>
    </submittedName>
</protein>
<feature type="compositionally biased region" description="Low complexity" evidence="1">
    <location>
        <begin position="215"/>
        <end position="226"/>
    </location>
</feature>
<feature type="compositionally biased region" description="Basic and acidic residues" evidence="1">
    <location>
        <begin position="1"/>
        <end position="28"/>
    </location>
</feature>
<dbReference type="Proteomes" id="UP000756346">
    <property type="component" value="Unassembled WGS sequence"/>
</dbReference>
<keyword evidence="3" id="KW-1185">Reference proteome</keyword>
<proteinExistence type="predicted"/>
<feature type="compositionally biased region" description="Basic residues" evidence="1">
    <location>
        <begin position="229"/>
        <end position="243"/>
    </location>
</feature>
<organism evidence="2 3">
    <name type="scientific">Microdochium trichocladiopsis</name>
    <dbReference type="NCBI Taxonomy" id="1682393"/>
    <lineage>
        <taxon>Eukaryota</taxon>
        <taxon>Fungi</taxon>
        <taxon>Dikarya</taxon>
        <taxon>Ascomycota</taxon>
        <taxon>Pezizomycotina</taxon>
        <taxon>Sordariomycetes</taxon>
        <taxon>Xylariomycetidae</taxon>
        <taxon>Xylariales</taxon>
        <taxon>Microdochiaceae</taxon>
        <taxon>Microdochium</taxon>
    </lineage>
</organism>
<feature type="compositionally biased region" description="Polar residues" evidence="1">
    <location>
        <begin position="387"/>
        <end position="403"/>
    </location>
</feature>
<feature type="compositionally biased region" description="Basic and acidic residues" evidence="1">
    <location>
        <begin position="175"/>
        <end position="190"/>
    </location>
</feature>
<accession>A0A9P9BVT5</accession>
<feature type="compositionally biased region" description="Basic residues" evidence="1">
    <location>
        <begin position="317"/>
        <end position="337"/>
    </location>
</feature>
<dbReference type="RefSeq" id="XP_046014489.1">
    <property type="nucleotide sequence ID" value="XM_046162556.1"/>
</dbReference>
<dbReference type="GeneID" id="70192102"/>
<feature type="compositionally biased region" description="Polar residues" evidence="1">
    <location>
        <begin position="464"/>
        <end position="484"/>
    </location>
</feature>
<gene>
    <name evidence="2" type="ORF">B0I36DRAFT_430828</name>
</gene>
<dbReference type="AlphaFoldDB" id="A0A9P9BVT5"/>
<evidence type="ECO:0000256" key="1">
    <source>
        <dbReference type="SAM" id="MobiDB-lite"/>
    </source>
</evidence>
<feature type="compositionally biased region" description="Low complexity" evidence="1">
    <location>
        <begin position="255"/>
        <end position="268"/>
    </location>
</feature>
<reference evidence="2" key="1">
    <citation type="journal article" date="2021" name="Nat. Commun.">
        <title>Genetic determinants of endophytism in the Arabidopsis root mycobiome.</title>
        <authorList>
            <person name="Mesny F."/>
            <person name="Miyauchi S."/>
            <person name="Thiergart T."/>
            <person name="Pickel B."/>
            <person name="Atanasova L."/>
            <person name="Karlsson M."/>
            <person name="Huettel B."/>
            <person name="Barry K.W."/>
            <person name="Haridas S."/>
            <person name="Chen C."/>
            <person name="Bauer D."/>
            <person name="Andreopoulos W."/>
            <person name="Pangilinan J."/>
            <person name="LaButti K."/>
            <person name="Riley R."/>
            <person name="Lipzen A."/>
            <person name="Clum A."/>
            <person name="Drula E."/>
            <person name="Henrissat B."/>
            <person name="Kohler A."/>
            <person name="Grigoriev I.V."/>
            <person name="Martin F.M."/>
            <person name="Hacquard S."/>
        </authorList>
    </citation>
    <scope>NUCLEOTIDE SEQUENCE</scope>
    <source>
        <strain evidence="2">MPI-CAGE-CH-0230</strain>
    </source>
</reference>
<feature type="region of interest" description="Disordered" evidence="1">
    <location>
        <begin position="1"/>
        <end position="78"/>
    </location>
</feature>